<dbReference type="InterPro" id="IPR000608">
    <property type="entry name" value="UBC"/>
</dbReference>
<dbReference type="PROSITE" id="PS50127">
    <property type="entry name" value="UBC_2"/>
    <property type="match status" value="1"/>
</dbReference>
<protein>
    <recommendedName>
        <fullName evidence="2">UBC core domain-containing protein</fullName>
    </recommendedName>
</protein>
<keyword evidence="1" id="KW-0833">Ubl conjugation pathway</keyword>
<dbReference type="VEuPathDB" id="FungiDB:PSTT_15615"/>
<gene>
    <name evidence="3" type="ORF">PSHT_14972</name>
</gene>
<dbReference type="InterPro" id="IPR050113">
    <property type="entry name" value="Ub_conjugating_enzyme"/>
</dbReference>
<reference evidence="4" key="2">
    <citation type="journal article" date="2018" name="BMC Genomics">
        <title>Genomic insights into host adaptation between the wheat stripe rust pathogen (Puccinia striiformis f. sp. tritici) and the barley stripe rust pathogen (Puccinia striiformis f. sp. hordei).</title>
        <authorList>
            <person name="Xia C."/>
            <person name="Wang M."/>
            <person name="Yin C."/>
            <person name="Cornejo O.E."/>
            <person name="Hulbert S.H."/>
            <person name="Chen X."/>
        </authorList>
    </citation>
    <scope>NUCLEOTIDE SEQUENCE [LARGE SCALE GENOMIC DNA]</scope>
    <source>
        <strain evidence="4">93TX-2</strain>
    </source>
</reference>
<keyword evidence="4" id="KW-1185">Reference proteome</keyword>
<dbReference type="EMBL" id="PKSM01000358">
    <property type="protein sequence ID" value="POV96752.1"/>
    <property type="molecule type" value="Genomic_DNA"/>
</dbReference>
<name>A0A2S4UHI0_9BASI</name>
<accession>A0A2S4UHI0</accession>
<dbReference type="AlphaFoldDB" id="A0A2S4UHI0"/>
<reference evidence="3 4" key="1">
    <citation type="submission" date="2017-12" db="EMBL/GenBank/DDBJ databases">
        <title>Gene loss provides genomic basis for host adaptation in cereal stripe rust fungi.</title>
        <authorList>
            <person name="Xia C."/>
        </authorList>
    </citation>
    <scope>NUCLEOTIDE SEQUENCE [LARGE SCALE GENOMIC DNA]</scope>
    <source>
        <strain evidence="3 4">93TX-2</strain>
    </source>
</reference>
<proteinExistence type="predicted"/>
<reference evidence="4" key="3">
    <citation type="journal article" date="2018" name="Mol. Plant Microbe Interact.">
        <title>Genome sequence resources for the wheat stripe rust pathogen (Puccinia striiformis f. sp. tritici) and the barley stripe rust pathogen (Puccinia striiformis f. sp. hordei).</title>
        <authorList>
            <person name="Xia C."/>
            <person name="Wang M."/>
            <person name="Yin C."/>
            <person name="Cornejo O.E."/>
            <person name="Hulbert S.H."/>
            <person name="Chen X."/>
        </authorList>
    </citation>
    <scope>NUCLEOTIDE SEQUENCE [LARGE SCALE GENOMIC DNA]</scope>
    <source>
        <strain evidence="4">93TX-2</strain>
    </source>
</reference>
<dbReference type="SMART" id="SM00212">
    <property type="entry name" value="UBCc"/>
    <property type="match status" value="1"/>
</dbReference>
<evidence type="ECO:0000313" key="3">
    <source>
        <dbReference type="EMBL" id="POV96752.1"/>
    </source>
</evidence>
<dbReference type="InterPro" id="IPR016135">
    <property type="entry name" value="UBQ-conjugating_enzyme/RWD"/>
</dbReference>
<sequence>MASKQAQKRLMKEHAEITKSPPPFIIARPKETNILEWHYILRGPPDTPYFGGECKPSFPFIFHILCADNKNGPPHPLFFLPGLLYRLGNGDIPSRIPPGIVMMTPSGRFQPAYKICTSMSDYHPDSYADLSHPLTTRVENHMDTGNPAWGVSSILTGLLSFMVTDEVATGAVSCSSADRRHYAKASHATTLPILLSRRSSQSTPTPLRWSTYPTWDKLRRLLLKWLTNVHSTFREKNHEKNIGNRPLK</sequence>
<dbReference type="Proteomes" id="UP000238274">
    <property type="component" value="Unassembled WGS sequence"/>
</dbReference>
<dbReference type="PANTHER" id="PTHR24067">
    <property type="entry name" value="UBIQUITIN-CONJUGATING ENZYME E2"/>
    <property type="match status" value="1"/>
</dbReference>
<evidence type="ECO:0000313" key="4">
    <source>
        <dbReference type="Proteomes" id="UP000238274"/>
    </source>
</evidence>
<feature type="domain" description="UBC core" evidence="2">
    <location>
        <begin position="5"/>
        <end position="200"/>
    </location>
</feature>
<comment type="caution">
    <text evidence="3">The sequence shown here is derived from an EMBL/GenBank/DDBJ whole genome shotgun (WGS) entry which is preliminary data.</text>
</comment>
<evidence type="ECO:0000256" key="1">
    <source>
        <dbReference type="ARBA" id="ARBA00022786"/>
    </source>
</evidence>
<dbReference type="SUPFAM" id="SSF54495">
    <property type="entry name" value="UBC-like"/>
    <property type="match status" value="1"/>
</dbReference>
<evidence type="ECO:0000259" key="2">
    <source>
        <dbReference type="PROSITE" id="PS50127"/>
    </source>
</evidence>
<dbReference type="CDD" id="cd23799">
    <property type="entry name" value="UBCc_UBE2J"/>
    <property type="match status" value="1"/>
</dbReference>
<dbReference type="OrthoDB" id="1158011at2759"/>
<dbReference type="Gene3D" id="3.10.110.10">
    <property type="entry name" value="Ubiquitin Conjugating Enzyme"/>
    <property type="match status" value="1"/>
</dbReference>
<dbReference type="VEuPathDB" id="FungiDB:PSHT_14972"/>
<organism evidence="3 4">
    <name type="scientific">Puccinia striiformis</name>
    <dbReference type="NCBI Taxonomy" id="27350"/>
    <lineage>
        <taxon>Eukaryota</taxon>
        <taxon>Fungi</taxon>
        <taxon>Dikarya</taxon>
        <taxon>Basidiomycota</taxon>
        <taxon>Pucciniomycotina</taxon>
        <taxon>Pucciniomycetes</taxon>
        <taxon>Pucciniales</taxon>
        <taxon>Pucciniaceae</taxon>
        <taxon>Puccinia</taxon>
    </lineage>
</organism>